<dbReference type="EMBL" id="CP000254">
    <property type="protein sequence ID" value="ABD42513.1"/>
    <property type="molecule type" value="Genomic_DNA"/>
</dbReference>
<organism evidence="6 7">
    <name type="scientific">Methanospirillum hungatei JF-1 (strain ATCC 27890 / DSM 864 / NBRC 100397 / JF-1)</name>
    <dbReference type="NCBI Taxonomy" id="323259"/>
    <lineage>
        <taxon>Archaea</taxon>
        <taxon>Methanobacteriati</taxon>
        <taxon>Methanobacteriota</taxon>
        <taxon>Stenosarchaea group</taxon>
        <taxon>Methanomicrobia</taxon>
        <taxon>Methanomicrobiales</taxon>
        <taxon>Methanospirillaceae</taxon>
        <taxon>Methanospirillum</taxon>
    </lineage>
</organism>
<sequence length="452" mass="52945">MKKPSSKGQKNLKSWVFQKFTFDFIEKKARETGFMQRKRKLDPVLLIFSLIFGVSSHLKPTLEEIHRHYVDLDDNPKIETSILNQSFRKRFNYKLVDFLKSLMDHYIDQIVHQSPAHLKGIVEDFKDILVQDSSIIRISKKLYDLHPAARSRDDSAGLKIHAVYSVVYHSVKNAIITTERVHDYKMLKIGPDVENILLINDLGYYSLKTFSKIQEYGGFFASRVKSNAVFKVVSINSGPPEITSIVDHNCFKSINGDDFLDRMPKKGVYDLICSFHIGDKHINKIKTPIFQEFRVICSWNPLTEKWHLYITNLGKEVFSADDIYELYRFRWVIELIFKELKGDYDLGKMLLNNEPMAFIHIYSMLLRFIISRDLFTWIVSTTRKNDKGKYTQMLWSKVFSEKGLEFLSILNQNLFGTGNVKKRWDKLERSLRHLGKSRNNNETLTLKFSEIQ</sequence>
<dbReference type="HOGENOM" id="CLU_042765_2_0_2"/>
<dbReference type="KEGG" id="mhu:Mhun_2821"/>
<dbReference type="PANTHER" id="PTHR33258">
    <property type="entry name" value="TRANSPOSASE INSL FOR INSERTION SEQUENCE ELEMENT IS186A-RELATED"/>
    <property type="match status" value="1"/>
</dbReference>
<dbReference type="GO" id="GO:0003677">
    <property type="term" value="F:DNA binding"/>
    <property type="evidence" value="ECO:0007669"/>
    <property type="project" value="UniProtKB-KW"/>
</dbReference>
<evidence type="ECO:0000256" key="3">
    <source>
        <dbReference type="ARBA" id="ARBA00023125"/>
    </source>
</evidence>
<evidence type="ECO:0000256" key="4">
    <source>
        <dbReference type="ARBA" id="ARBA00023172"/>
    </source>
</evidence>
<evidence type="ECO:0000313" key="7">
    <source>
        <dbReference type="Proteomes" id="UP000001941"/>
    </source>
</evidence>
<dbReference type="eggNOG" id="arCOG04496">
    <property type="taxonomic scope" value="Archaea"/>
</dbReference>
<comment type="similarity">
    <text evidence="1">Belongs to the transposase 11 family.</text>
</comment>
<dbReference type="PANTHER" id="PTHR33258:SF1">
    <property type="entry name" value="TRANSPOSASE INSL FOR INSERTION SEQUENCE ELEMENT IS186A-RELATED"/>
    <property type="match status" value="1"/>
</dbReference>
<reference evidence="7" key="1">
    <citation type="journal article" date="2016" name="Stand. Genomic Sci.">
        <title>Complete genome sequence of Methanospirillum hungatei type strain JF1.</title>
        <authorList>
            <person name="Gunsalus R.P."/>
            <person name="Cook L.E."/>
            <person name="Crable B."/>
            <person name="Rohlin L."/>
            <person name="McDonald E."/>
            <person name="Mouttaki H."/>
            <person name="Sieber J.R."/>
            <person name="Poweleit N."/>
            <person name="Zhou H."/>
            <person name="Lapidus A.L."/>
            <person name="Daligault H.E."/>
            <person name="Land M."/>
            <person name="Gilna P."/>
            <person name="Ivanova N."/>
            <person name="Kyrpides N."/>
            <person name="Culley D.E."/>
            <person name="McInerney M.J."/>
        </authorList>
    </citation>
    <scope>NUCLEOTIDE SEQUENCE [LARGE SCALE GENOMIC DNA]</scope>
    <source>
        <strain evidence="7">ATCC 27890 / DSM 864 / NBRC 100397 / JF-1</strain>
    </source>
</reference>
<proteinExistence type="inferred from homology"/>
<dbReference type="InParanoid" id="Q2FU81"/>
<dbReference type="InterPro" id="IPR012337">
    <property type="entry name" value="RNaseH-like_sf"/>
</dbReference>
<evidence type="ECO:0000259" key="5">
    <source>
        <dbReference type="Pfam" id="PF01609"/>
    </source>
</evidence>
<dbReference type="GeneID" id="3923168"/>
<dbReference type="STRING" id="323259.Mhun_2821"/>
<dbReference type="Pfam" id="PF01609">
    <property type="entry name" value="DDE_Tnp_1"/>
    <property type="match status" value="1"/>
</dbReference>
<keyword evidence="2" id="KW-0815">Transposition</keyword>
<gene>
    <name evidence="6" type="ordered locus">Mhun_2821</name>
</gene>
<keyword evidence="4" id="KW-0233">DNA recombination</keyword>
<protein>
    <submittedName>
        <fullName evidence="6">Transposase, IS4 family</fullName>
    </submittedName>
</protein>
<dbReference type="SUPFAM" id="SSF53098">
    <property type="entry name" value="Ribonuclease H-like"/>
    <property type="match status" value="1"/>
</dbReference>
<feature type="domain" description="Transposase IS4-like" evidence="5">
    <location>
        <begin position="125"/>
        <end position="365"/>
    </location>
</feature>
<dbReference type="InterPro" id="IPR002559">
    <property type="entry name" value="Transposase_11"/>
</dbReference>
<dbReference type="Proteomes" id="UP000001941">
    <property type="component" value="Chromosome"/>
</dbReference>
<dbReference type="OrthoDB" id="132076at2157"/>
<dbReference type="InterPro" id="IPR047952">
    <property type="entry name" value="Transpos_IS4"/>
</dbReference>
<evidence type="ECO:0000256" key="1">
    <source>
        <dbReference type="ARBA" id="ARBA00010075"/>
    </source>
</evidence>
<evidence type="ECO:0000256" key="2">
    <source>
        <dbReference type="ARBA" id="ARBA00022578"/>
    </source>
</evidence>
<evidence type="ECO:0000313" key="6">
    <source>
        <dbReference type="EMBL" id="ABD42513.1"/>
    </source>
</evidence>
<dbReference type="NCBIfam" id="NF033592">
    <property type="entry name" value="transpos_IS4_1"/>
    <property type="match status" value="1"/>
</dbReference>
<dbReference type="AlphaFoldDB" id="Q2FU81"/>
<dbReference type="EnsemblBacteria" id="ABD42513">
    <property type="protein sequence ID" value="ABD42513"/>
    <property type="gene ID" value="Mhun_2821"/>
</dbReference>
<dbReference type="GO" id="GO:0004803">
    <property type="term" value="F:transposase activity"/>
    <property type="evidence" value="ECO:0007669"/>
    <property type="project" value="InterPro"/>
</dbReference>
<accession>Q2FU81</accession>
<name>Q2FU81_METHJ</name>
<dbReference type="GO" id="GO:0006313">
    <property type="term" value="P:DNA transposition"/>
    <property type="evidence" value="ECO:0007669"/>
    <property type="project" value="InterPro"/>
</dbReference>
<dbReference type="RefSeq" id="WP_011449767.1">
    <property type="nucleotide sequence ID" value="NC_007796.1"/>
</dbReference>
<keyword evidence="3" id="KW-0238">DNA-binding</keyword>
<keyword evidence="7" id="KW-1185">Reference proteome</keyword>